<evidence type="ECO:0000313" key="2">
    <source>
        <dbReference type="Proteomes" id="UP001348817"/>
    </source>
</evidence>
<dbReference type="RefSeq" id="WP_338395450.1">
    <property type="nucleotide sequence ID" value="NZ_AP025317.1"/>
</dbReference>
<dbReference type="EMBL" id="AP025317">
    <property type="protein sequence ID" value="BDD12088.1"/>
    <property type="molecule type" value="Genomic_DNA"/>
</dbReference>
<proteinExistence type="predicted"/>
<name>A0AAU9CP87_9BACT</name>
<accession>A0AAU9CP87</accession>
<organism evidence="1 2">
    <name type="scientific">Fulvitalea axinellae</name>
    <dbReference type="NCBI Taxonomy" id="1182444"/>
    <lineage>
        <taxon>Bacteria</taxon>
        <taxon>Pseudomonadati</taxon>
        <taxon>Bacteroidota</taxon>
        <taxon>Cytophagia</taxon>
        <taxon>Cytophagales</taxon>
        <taxon>Persicobacteraceae</taxon>
        <taxon>Fulvitalea</taxon>
    </lineage>
</organism>
<keyword evidence="2" id="KW-1185">Reference proteome</keyword>
<dbReference type="Proteomes" id="UP001348817">
    <property type="component" value="Plasmid pFA3"/>
</dbReference>
<dbReference type="KEGG" id="fax:FUAX_45200"/>
<geneLocation type="plasmid" evidence="1 2">
    <name>pFA3</name>
</geneLocation>
<sequence>MFKDDIWTYGNIELHFNNDELFLIFSDYINELDGGNSLELKKWFLENTEKLKLSDIISQLNSKHVDYQKVTNIGLSVNLELESGVSLGFLLEENLDEEYEDFLERCKKTNQDEYRLGSFSLLKK</sequence>
<protein>
    <submittedName>
        <fullName evidence="1">Uncharacterized protein</fullName>
    </submittedName>
</protein>
<evidence type="ECO:0000313" key="1">
    <source>
        <dbReference type="EMBL" id="BDD12088.1"/>
    </source>
</evidence>
<reference evidence="1 2" key="1">
    <citation type="submission" date="2021-12" db="EMBL/GenBank/DDBJ databases">
        <title>Genome sequencing of bacteria with rrn-lacking chromosome and rrn-plasmid.</title>
        <authorList>
            <person name="Anda M."/>
            <person name="Iwasaki W."/>
        </authorList>
    </citation>
    <scope>NUCLEOTIDE SEQUENCE [LARGE SCALE GENOMIC DNA]</scope>
    <source>
        <strain evidence="1 2">DSM 100852</strain>
        <plasmid evidence="1 2">pFA3</plasmid>
    </source>
</reference>
<keyword evidence="1" id="KW-0614">Plasmid</keyword>
<gene>
    <name evidence="1" type="ORF">FUAX_45200</name>
</gene>
<dbReference type="AlphaFoldDB" id="A0AAU9CP87"/>